<dbReference type="EC" id="3.2.1.21" evidence="3"/>
<dbReference type="InterPro" id="IPR036962">
    <property type="entry name" value="Glyco_hydro_3_N_sf"/>
</dbReference>
<feature type="domain" description="Fibronectin type III-like" evidence="9">
    <location>
        <begin position="676"/>
        <end position="745"/>
    </location>
</feature>
<evidence type="ECO:0000256" key="3">
    <source>
        <dbReference type="ARBA" id="ARBA00012744"/>
    </source>
</evidence>
<evidence type="ECO:0000256" key="8">
    <source>
        <dbReference type="ARBA" id="ARBA00023326"/>
    </source>
</evidence>
<dbReference type="Gene3D" id="3.40.50.1700">
    <property type="entry name" value="Glycoside hydrolase family 3 C-terminal domain"/>
    <property type="match status" value="1"/>
</dbReference>
<dbReference type="Pfam" id="PF01915">
    <property type="entry name" value="Glyco_hydro_3_C"/>
    <property type="match status" value="1"/>
</dbReference>
<comment type="catalytic activity">
    <reaction evidence="1">
        <text>Hydrolysis of terminal, non-reducing beta-D-glucosyl residues with release of beta-D-glucose.</text>
        <dbReference type="EC" id="3.2.1.21"/>
    </reaction>
</comment>
<name>A0A395SBW7_FUSSP</name>
<dbReference type="GO" id="GO:0008422">
    <property type="term" value="F:beta-glucosidase activity"/>
    <property type="evidence" value="ECO:0007669"/>
    <property type="project" value="UniProtKB-EC"/>
</dbReference>
<evidence type="ECO:0000313" key="11">
    <source>
        <dbReference type="Proteomes" id="UP000266152"/>
    </source>
</evidence>
<reference evidence="10 11" key="1">
    <citation type="journal article" date="2018" name="PLoS Pathog.">
        <title>Evolution of structural diversity of trichothecenes, a family of toxins produced by plant pathogenic and entomopathogenic fungi.</title>
        <authorList>
            <person name="Proctor R.H."/>
            <person name="McCormick S.P."/>
            <person name="Kim H.S."/>
            <person name="Cardoza R.E."/>
            <person name="Stanley A.M."/>
            <person name="Lindo L."/>
            <person name="Kelly A."/>
            <person name="Brown D.W."/>
            <person name="Lee T."/>
            <person name="Vaughan M.M."/>
            <person name="Alexander N.J."/>
            <person name="Busman M."/>
            <person name="Gutierrez S."/>
        </authorList>
    </citation>
    <scope>NUCLEOTIDE SEQUENCE [LARGE SCALE GENOMIC DNA]</scope>
    <source>
        <strain evidence="10 11">NRRL 3299</strain>
    </source>
</reference>
<dbReference type="InterPro" id="IPR017853">
    <property type="entry name" value="GH"/>
</dbReference>
<evidence type="ECO:0000313" key="10">
    <source>
        <dbReference type="EMBL" id="RGP69863.1"/>
    </source>
</evidence>
<evidence type="ECO:0000256" key="7">
    <source>
        <dbReference type="ARBA" id="ARBA00023295"/>
    </source>
</evidence>
<evidence type="ECO:0000256" key="2">
    <source>
        <dbReference type="ARBA" id="ARBA00005336"/>
    </source>
</evidence>
<keyword evidence="11" id="KW-1185">Reference proteome</keyword>
<dbReference type="PRINTS" id="PR00133">
    <property type="entry name" value="GLHYDRLASE3"/>
</dbReference>
<dbReference type="InterPro" id="IPR036881">
    <property type="entry name" value="Glyco_hydro_3_C_sf"/>
</dbReference>
<proteinExistence type="inferred from homology"/>
<dbReference type="STRING" id="5514.A0A395SBW7"/>
<dbReference type="Gene3D" id="3.20.20.300">
    <property type="entry name" value="Glycoside hydrolase, family 3, N-terminal domain"/>
    <property type="match status" value="1"/>
</dbReference>
<protein>
    <recommendedName>
        <fullName evidence="3">beta-glucosidase</fullName>
        <ecNumber evidence="3">3.2.1.21</ecNumber>
    </recommendedName>
</protein>
<evidence type="ECO:0000259" key="9">
    <source>
        <dbReference type="SMART" id="SM01217"/>
    </source>
</evidence>
<evidence type="ECO:0000256" key="4">
    <source>
        <dbReference type="ARBA" id="ARBA00022801"/>
    </source>
</evidence>
<dbReference type="EMBL" id="PXOF01000057">
    <property type="protein sequence ID" value="RGP69863.1"/>
    <property type="molecule type" value="Genomic_DNA"/>
</dbReference>
<dbReference type="Proteomes" id="UP000266152">
    <property type="component" value="Unassembled WGS sequence"/>
</dbReference>
<evidence type="ECO:0000256" key="5">
    <source>
        <dbReference type="ARBA" id="ARBA00023180"/>
    </source>
</evidence>
<keyword evidence="5" id="KW-0325">Glycoprotein</keyword>
<keyword evidence="6" id="KW-0119">Carbohydrate metabolism</keyword>
<dbReference type="PANTHER" id="PTHR30620">
    <property type="entry name" value="PERIPLASMIC BETA-GLUCOSIDASE-RELATED"/>
    <property type="match status" value="1"/>
</dbReference>
<dbReference type="Pfam" id="PF00933">
    <property type="entry name" value="Glyco_hydro_3"/>
    <property type="match status" value="1"/>
</dbReference>
<gene>
    <name evidence="10" type="ORF">FSPOR_4384</name>
</gene>
<dbReference type="AlphaFoldDB" id="A0A395SBW7"/>
<dbReference type="FunFam" id="3.40.50.1700:FF:000009">
    <property type="entry name" value="Periplasmic beta-glucosidase"/>
    <property type="match status" value="1"/>
</dbReference>
<dbReference type="GO" id="GO:0009251">
    <property type="term" value="P:glucan catabolic process"/>
    <property type="evidence" value="ECO:0007669"/>
    <property type="project" value="TreeGrafter"/>
</dbReference>
<keyword evidence="7" id="KW-0326">Glycosidase</keyword>
<comment type="similarity">
    <text evidence="2">Belongs to the glycosyl hydrolase 3 family.</text>
</comment>
<dbReference type="SMART" id="SM01217">
    <property type="entry name" value="Fn3_like"/>
    <property type="match status" value="1"/>
</dbReference>
<sequence length="757" mass="82901">MKFSSYVCAAVLATAGQAAKDKPVYKDSKASVDDRVSDLLKRMTIHDKTAQLIQGDMTNYLNLTTEAVNKTGLEWNFKYRANSIWTGLYANMTTIKKAAKLGQDYLMKETELGIPAFIQSEGLHGVLILNGTIFNSPIGMGCSFNPELIEKMADIIATESRALGINQLFSPQVDLARELRFGRVEECFSEDPYLAGEMGYRYVKGLQAGGVSAMVKHYAAFATPEQGINTAPVHGGERELRSLYLPPFKRAIIDGGATSIMSSYNSYDGVPVVSDSHLLTDILRDEWDYKYYVISDAGGTARLAQAFHALPAGNDAEMGGGYWSFEIIPELVKAGKLDEKIVDTAVSRVLRSKFEMGLFEKPFTGVADDKIWDYVNTKAHKKVARQLDAESIVLLENHENVLPLKKDANVAVIGPMAHGYVNYGDYVIHTAMTRGVTPYDGIKAASKGKVTFTQGCERWSSDESGFEDAVAAAEAADVAVVVVGTWTRDQNELWGGLNATTGEHIDASNLNLIGAMPKLVKAIINTGKPTVVVYSSGKPITEPWISKEAAALVQQFYQSQEGGHALAGILYGNVNPSGKLSVSFPYDVGTTPIYYDYLNSARAYPNPGKIHENGTLEFGNNYILENPEALYTFGYGLSYSKFEFSKISVSKKNVTSSDTVTVSVNVSNKSKRDGSEVVQLYVKDMLASVDVPRYQLKGFKKVAVKAGKTEIVKIDLKVEEWGLWNRKMKYVVEPGDFTVFVGNSSENFMGNVTVTVS</sequence>
<dbReference type="Gene3D" id="2.60.40.10">
    <property type="entry name" value="Immunoglobulins"/>
    <property type="match status" value="1"/>
</dbReference>
<dbReference type="PANTHER" id="PTHR30620:SF117">
    <property type="entry name" value="BETA-1,4-XYLOSIDASE (EUROFUNG)"/>
    <property type="match status" value="1"/>
</dbReference>
<evidence type="ECO:0000256" key="1">
    <source>
        <dbReference type="ARBA" id="ARBA00000448"/>
    </source>
</evidence>
<dbReference type="Pfam" id="PF14310">
    <property type="entry name" value="Fn3-like"/>
    <property type="match status" value="1"/>
</dbReference>
<dbReference type="InterPro" id="IPR051915">
    <property type="entry name" value="Cellulose_Degrad_GH3"/>
</dbReference>
<dbReference type="InterPro" id="IPR001764">
    <property type="entry name" value="Glyco_hydro_3_N"/>
</dbReference>
<keyword evidence="8" id="KW-0624">Polysaccharide degradation</keyword>
<organism evidence="10 11">
    <name type="scientific">Fusarium sporotrichioides</name>
    <dbReference type="NCBI Taxonomy" id="5514"/>
    <lineage>
        <taxon>Eukaryota</taxon>
        <taxon>Fungi</taxon>
        <taxon>Dikarya</taxon>
        <taxon>Ascomycota</taxon>
        <taxon>Pezizomycotina</taxon>
        <taxon>Sordariomycetes</taxon>
        <taxon>Hypocreomycetidae</taxon>
        <taxon>Hypocreales</taxon>
        <taxon>Nectriaceae</taxon>
        <taxon>Fusarium</taxon>
    </lineage>
</organism>
<dbReference type="SUPFAM" id="SSF51445">
    <property type="entry name" value="(Trans)glycosidases"/>
    <property type="match status" value="1"/>
</dbReference>
<dbReference type="InterPro" id="IPR013783">
    <property type="entry name" value="Ig-like_fold"/>
</dbReference>
<evidence type="ECO:0000256" key="6">
    <source>
        <dbReference type="ARBA" id="ARBA00023277"/>
    </source>
</evidence>
<dbReference type="InterPro" id="IPR002772">
    <property type="entry name" value="Glyco_hydro_3_C"/>
</dbReference>
<dbReference type="InterPro" id="IPR026891">
    <property type="entry name" value="Fn3-like"/>
</dbReference>
<dbReference type="SUPFAM" id="SSF52279">
    <property type="entry name" value="Beta-D-glucan exohydrolase, C-terminal domain"/>
    <property type="match status" value="1"/>
</dbReference>
<accession>A0A395SBW7</accession>
<keyword evidence="4" id="KW-0378">Hydrolase</keyword>
<comment type="caution">
    <text evidence="10">The sequence shown here is derived from an EMBL/GenBank/DDBJ whole genome shotgun (WGS) entry which is preliminary data.</text>
</comment>
<dbReference type="FunFam" id="2.60.40.10:FF:000495">
    <property type="entry name" value="Periplasmic beta-glucosidase"/>
    <property type="match status" value="1"/>
</dbReference>